<organism evidence="2 3">
    <name type="scientific">Rhodanobacter soli</name>
    <dbReference type="NCBI Taxonomy" id="590609"/>
    <lineage>
        <taxon>Bacteria</taxon>
        <taxon>Pseudomonadati</taxon>
        <taxon>Pseudomonadota</taxon>
        <taxon>Gammaproteobacteria</taxon>
        <taxon>Lysobacterales</taxon>
        <taxon>Rhodanobacteraceae</taxon>
        <taxon>Rhodanobacter</taxon>
    </lineage>
</organism>
<gene>
    <name evidence="2" type="ORF">ABIE04_002187</name>
</gene>
<proteinExistence type="predicted"/>
<keyword evidence="3" id="KW-1185">Reference proteome</keyword>
<keyword evidence="1" id="KW-1133">Transmembrane helix</keyword>
<keyword evidence="1" id="KW-0812">Transmembrane</keyword>
<dbReference type="RefSeq" id="WP_354549953.1">
    <property type="nucleotide sequence ID" value="NZ_JBEPSD010000002.1"/>
</dbReference>
<evidence type="ECO:0000313" key="2">
    <source>
        <dbReference type="EMBL" id="MET4569826.1"/>
    </source>
</evidence>
<feature type="transmembrane region" description="Helical" evidence="1">
    <location>
        <begin position="30"/>
        <end position="51"/>
    </location>
</feature>
<sequence>MNIKALLFSIVGVVVALFYALESFLSFQANGFTVPLIVKILICGIGVYFFLRNVKRIKKSGAGGSPANAA</sequence>
<name>A0ABV2PXQ6_9GAMM</name>
<protein>
    <submittedName>
        <fullName evidence="2">Inner membrane protein involved in colicin E2 resistance</fullName>
    </submittedName>
</protein>
<evidence type="ECO:0000313" key="3">
    <source>
        <dbReference type="Proteomes" id="UP001549251"/>
    </source>
</evidence>
<comment type="caution">
    <text evidence="2">The sequence shown here is derived from an EMBL/GenBank/DDBJ whole genome shotgun (WGS) entry which is preliminary data.</text>
</comment>
<dbReference type="Proteomes" id="UP001549251">
    <property type="component" value="Unassembled WGS sequence"/>
</dbReference>
<keyword evidence="1" id="KW-0472">Membrane</keyword>
<reference evidence="2 3" key="1">
    <citation type="submission" date="2024-06" db="EMBL/GenBank/DDBJ databases">
        <title>Sorghum-associated microbial communities from plants grown in Nebraska, USA.</title>
        <authorList>
            <person name="Schachtman D."/>
        </authorList>
    </citation>
    <scope>NUCLEOTIDE SEQUENCE [LARGE SCALE GENOMIC DNA]</scope>
    <source>
        <strain evidence="2 3">1757</strain>
    </source>
</reference>
<accession>A0ABV2PXQ6</accession>
<dbReference type="EMBL" id="JBEPSD010000002">
    <property type="protein sequence ID" value="MET4569826.1"/>
    <property type="molecule type" value="Genomic_DNA"/>
</dbReference>
<evidence type="ECO:0000256" key="1">
    <source>
        <dbReference type="SAM" id="Phobius"/>
    </source>
</evidence>